<evidence type="ECO:0000256" key="1">
    <source>
        <dbReference type="SAM" id="Phobius"/>
    </source>
</evidence>
<dbReference type="eggNOG" id="ENOG5030J21">
    <property type="taxonomic scope" value="Bacteria"/>
</dbReference>
<keyword evidence="1" id="KW-0812">Transmembrane</keyword>
<dbReference type="EMBL" id="CP003504">
    <property type="protein sequence ID" value="AFM71315.1"/>
    <property type="molecule type" value="Genomic_DNA"/>
</dbReference>
<evidence type="ECO:0000313" key="3">
    <source>
        <dbReference type="Proteomes" id="UP000002895"/>
    </source>
</evidence>
<keyword evidence="3" id="KW-1185">Reference proteome</keyword>
<accession>I6S3M0</accession>
<feature type="transmembrane region" description="Helical" evidence="1">
    <location>
        <begin position="32"/>
        <end position="53"/>
    </location>
</feature>
<reference evidence="2 3" key="1">
    <citation type="journal article" date="2012" name="J. Bacteriol.">
        <title>Genome sequence of Enterococcus hirae (Streptococcus faecalis) ATCC 9790, a model organism for the study of ion transport, bioenergetics, and copper homeostasis.</title>
        <authorList>
            <person name="Gaechter T."/>
            <person name="Wunderlin C."/>
            <person name="Schmidheini T."/>
            <person name="Solioz M."/>
        </authorList>
    </citation>
    <scope>NUCLEOTIDE SEQUENCE [LARGE SCALE GENOMIC DNA]</scope>
    <source>
        <strain evidence="3">ATCC 9790 / DSM 20160 / JCM 8729 / LMG 6399 / NBRC 3181 / NCIMB 6459 / NCDO 1258 / NCTC 12367 / WDCM 00089 / R</strain>
    </source>
</reference>
<evidence type="ECO:0000313" key="2">
    <source>
        <dbReference type="EMBL" id="AFM71315.1"/>
    </source>
</evidence>
<keyword evidence="1" id="KW-1133">Transmembrane helix</keyword>
<dbReference type="Proteomes" id="UP000002895">
    <property type="component" value="Chromosome"/>
</dbReference>
<dbReference type="PATRIC" id="fig|768486.3.peg.2320"/>
<dbReference type="KEGG" id="ehr:EHR_12240"/>
<name>I6S3M0_ENTHA</name>
<feature type="transmembrane region" description="Helical" evidence="1">
    <location>
        <begin position="6"/>
        <end position="25"/>
    </location>
</feature>
<proteinExistence type="predicted"/>
<keyword evidence="1" id="KW-0472">Membrane</keyword>
<organism evidence="2 3">
    <name type="scientific">Enterococcus hirae (strain ATCC 9790 / DSM 20160 / JCM 8729 / LMG 6399 / NBRC 3181 / NCIMB 6459 / NCDO 1258 / NCTC 12367 / WDCM 00089 / R)</name>
    <dbReference type="NCBI Taxonomy" id="768486"/>
    <lineage>
        <taxon>Bacteria</taxon>
        <taxon>Bacillati</taxon>
        <taxon>Bacillota</taxon>
        <taxon>Bacilli</taxon>
        <taxon>Lactobacillales</taxon>
        <taxon>Enterococcaceae</taxon>
        <taxon>Enterococcus</taxon>
    </lineage>
</organism>
<feature type="transmembrane region" description="Helical" evidence="1">
    <location>
        <begin position="73"/>
        <end position="94"/>
    </location>
</feature>
<dbReference type="AlphaFoldDB" id="I6S3M0"/>
<gene>
    <name evidence="2" type="ordered locus">EHR_12240</name>
</gene>
<dbReference type="HOGENOM" id="CLU_157843_0_0_9"/>
<dbReference type="RefSeq" id="WP_014834684.1">
    <property type="nucleotide sequence ID" value="NC_018081.1"/>
</dbReference>
<sequence>MLNIYFVFGVPAFLLILYLIFAYIRKKTTIRYLGFILLIIASFMLVFNLQTWQQALLEMEQASSRSLSDQLGYPIYLIWIPITVAGFLVLLNLFRAWRRLKQLRKKQDKNVHSLVAGW</sequence>
<protein>
    <submittedName>
        <fullName evidence="2">Uncharacterized protein</fullName>
    </submittedName>
</protein>